<evidence type="ECO:0000313" key="5">
    <source>
        <dbReference type="Proteomes" id="UP000429607"/>
    </source>
</evidence>
<dbReference type="Proteomes" id="UP000429607">
    <property type="component" value="Unassembled WGS sequence"/>
</dbReference>
<evidence type="ECO:0000313" key="7">
    <source>
        <dbReference type="Proteomes" id="UP000435112"/>
    </source>
</evidence>
<protein>
    <recommendedName>
        <fullName evidence="8">RxLR effector protein</fullName>
    </recommendedName>
</protein>
<name>A0A6A4E8D9_9STRA</name>
<dbReference type="AlphaFoldDB" id="A0A6A4E8D9"/>
<feature type="chain" id="PRO_5036167463" description="RxLR effector protein" evidence="1">
    <location>
        <begin position="16"/>
        <end position="65"/>
    </location>
</feature>
<dbReference type="Proteomes" id="UP000435112">
    <property type="component" value="Unassembled WGS sequence"/>
</dbReference>
<proteinExistence type="predicted"/>
<accession>A0A6A4E8D9</accession>
<feature type="signal peptide" evidence="1">
    <location>
        <begin position="1"/>
        <end position="15"/>
    </location>
</feature>
<comment type="caution">
    <text evidence="4">The sequence shown here is derived from an EMBL/GenBank/DDBJ whole genome shotgun (WGS) entry which is preliminary data.</text>
</comment>
<evidence type="ECO:0000313" key="6">
    <source>
        <dbReference type="Proteomes" id="UP000434957"/>
    </source>
</evidence>
<evidence type="ECO:0000313" key="4">
    <source>
        <dbReference type="EMBL" id="KAE9321543.1"/>
    </source>
</evidence>
<dbReference type="Proteomes" id="UP000434957">
    <property type="component" value="Unassembled WGS sequence"/>
</dbReference>
<organism evidence="4 6">
    <name type="scientific">Phytophthora rubi</name>
    <dbReference type="NCBI Taxonomy" id="129364"/>
    <lineage>
        <taxon>Eukaryota</taxon>
        <taxon>Sar</taxon>
        <taxon>Stramenopiles</taxon>
        <taxon>Oomycota</taxon>
        <taxon>Peronosporomycetes</taxon>
        <taxon>Peronosporales</taxon>
        <taxon>Peronosporaceae</taxon>
        <taxon>Phytophthora</taxon>
    </lineage>
</organism>
<evidence type="ECO:0000256" key="1">
    <source>
        <dbReference type="SAM" id="SignalP"/>
    </source>
</evidence>
<dbReference type="EMBL" id="QXFT01001336">
    <property type="protein sequence ID" value="KAE9321543.1"/>
    <property type="molecule type" value="Genomic_DNA"/>
</dbReference>
<sequence>MILLLLRLLTPISSSRRSRRRKLRNCNRIFSSRSKLLRGSWLSSSKRSGVSRTTALRVRLIGNST</sequence>
<dbReference type="EMBL" id="QXFV01002848">
    <property type="protein sequence ID" value="KAE8982677.1"/>
    <property type="molecule type" value="Genomic_DNA"/>
</dbReference>
<reference evidence="4 6" key="1">
    <citation type="submission" date="2018-08" db="EMBL/GenBank/DDBJ databases">
        <title>Genomic investigation of the strawberry pathogen Phytophthora fragariae indicates pathogenicity is determined by transcriptional variation in three key races.</title>
        <authorList>
            <person name="Adams T.M."/>
            <person name="Armitage A.D."/>
            <person name="Sobczyk M.K."/>
            <person name="Bates H.J."/>
            <person name="Dunwell J.M."/>
            <person name="Nellist C.F."/>
            <person name="Harrison R.J."/>
        </authorList>
    </citation>
    <scope>NUCLEOTIDE SEQUENCE [LARGE SCALE GENOMIC DNA]</scope>
    <source>
        <strain evidence="2 5">SCRP249</strain>
        <strain evidence="3 7">SCRP324</strain>
        <strain evidence="4 6">SCRP333</strain>
    </source>
</reference>
<evidence type="ECO:0008006" key="8">
    <source>
        <dbReference type="Google" id="ProtNLM"/>
    </source>
</evidence>
<keyword evidence="6" id="KW-1185">Reference proteome</keyword>
<keyword evidence="1" id="KW-0732">Signal</keyword>
<evidence type="ECO:0000313" key="2">
    <source>
        <dbReference type="EMBL" id="KAE8982677.1"/>
    </source>
</evidence>
<dbReference type="EMBL" id="QXFU01001234">
    <property type="protein sequence ID" value="KAE9007173.1"/>
    <property type="molecule type" value="Genomic_DNA"/>
</dbReference>
<gene>
    <name evidence="2" type="ORF">PR001_g23658</name>
    <name evidence="3" type="ORF">PR002_g16279</name>
    <name evidence="4" type="ORF">PR003_g17441</name>
</gene>
<evidence type="ECO:0000313" key="3">
    <source>
        <dbReference type="EMBL" id="KAE9007173.1"/>
    </source>
</evidence>